<gene>
    <name evidence="1" type="ORF">AARE701A_LOCUS14406</name>
</gene>
<proteinExistence type="predicted"/>
<protein>
    <submittedName>
        <fullName evidence="1">Uncharacterized protein</fullName>
    </submittedName>
</protein>
<sequence length="182" mass="20969">MEKSPVVMAEEGEHSGAKELAKPKISMSDLMFVIGVYTTKSKKLTLVESGKNREFSHNDWFQIEIVDLSRFEVPKSSMDDVMITWEVVYKKDWQNVATIVKARRSLDTNLRWLFNDLPAPEDLIRSSGLTADVKVSLNGDLLDKISLEIFTESDKRYLSPDDTLRYLQCFFISKNYVYIQSL</sequence>
<name>A0A8S2AIE2_ARAAE</name>
<evidence type="ECO:0000313" key="2">
    <source>
        <dbReference type="Proteomes" id="UP000682877"/>
    </source>
</evidence>
<organism evidence="1 2">
    <name type="scientific">Arabidopsis arenosa</name>
    <name type="common">Sand rock-cress</name>
    <name type="synonym">Cardaminopsis arenosa</name>
    <dbReference type="NCBI Taxonomy" id="38785"/>
    <lineage>
        <taxon>Eukaryota</taxon>
        <taxon>Viridiplantae</taxon>
        <taxon>Streptophyta</taxon>
        <taxon>Embryophyta</taxon>
        <taxon>Tracheophyta</taxon>
        <taxon>Spermatophyta</taxon>
        <taxon>Magnoliopsida</taxon>
        <taxon>eudicotyledons</taxon>
        <taxon>Gunneridae</taxon>
        <taxon>Pentapetalae</taxon>
        <taxon>rosids</taxon>
        <taxon>malvids</taxon>
        <taxon>Brassicales</taxon>
        <taxon>Brassicaceae</taxon>
        <taxon>Camelineae</taxon>
        <taxon>Arabidopsis</taxon>
    </lineage>
</organism>
<dbReference type="EMBL" id="LR999456">
    <property type="protein sequence ID" value="CAE6086090.1"/>
    <property type="molecule type" value="Genomic_DNA"/>
</dbReference>
<reference evidence="1" key="1">
    <citation type="submission" date="2021-01" db="EMBL/GenBank/DDBJ databases">
        <authorList>
            <person name="Bezrukov I."/>
        </authorList>
    </citation>
    <scope>NUCLEOTIDE SEQUENCE</scope>
</reference>
<keyword evidence="2" id="KW-1185">Reference proteome</keyword>
<dbReference type="AlphaFoldDB" id="A0A8S2AIE2"/>
<accession>A0A8S2AIE2</accession>
<dbReference type="Proteomes" id="UP000682877">
    <property type="component" value="Chromosome 6"/>
</dbReference>
<evidence type="ECO:0000313" key="1">
    <source>
        <dbReference type="EMBL" id="CAE6086090.1"/>
    </source>
</evidence>